<evidence type="ECO:0000256" key="1">
    <source>
        <dbReference type="ARBA" id="ARBA00010643"/>
    </source>
</evidence>
<reference evidence="7" key="1">
    <citation type="submission" date="2020-05" db="EMBL/GenBank/DDBJ databases">
        <authorList>
            <person name="Chiriac C."/>
            <person name="Salcher M."/>
            <person name="Ghai R."/>
            <person name="Kavagutti S V."/>
        </authorList>
    </citation>
    <scope>NUCLEOTIDE SEQUENCE</scope>
</reference>
<dbReference type="FunFam" id="1.10.10.1590:FF:000001">
    <property type="entry name" value="NADH-quinone oxidoreductase subunit E"/>
    <property type="match status" value="1"/>
</dbReference>
<dbReference type="AlphaFoldDB" id="A0A6J6P9J8"/>
<name>A0A6J6P9J8_9ZZZZ</name>
<gene>
    <name evidence="7" type="ORF">UFOPK2625_00097</name>
</gene>
<evidence type="ECO:0000313" key="7">
    <source>
        <dbReference type="EMBL" id="CAB4693245.1"/>
    </source>
</evidence>
<evidence type="ECO:0000256" key="6">
    <source>
        <dbReference type="ARBA" id="ARBA00034078"/>
    </source>
</evidence>
<dbReference type="InterPro" id="IPR002023">
    <property type="entry name" value="NuoE-like"/>
</dbReference>
<dbReference type="Gene3D" id="3.40.30.10">
    <property type="entry name" value="Glutaredoxin"/>
    <property type="match status" value="1"/>
</dbReference>
<keyword evidence="5" id="KW-0411">Iron-sulfur</keyword>
<dbReference type="PANTHER" id="PTHR10371:SF3">
    <property type="entry name" value="NADH DEHYDROGENASE [UBIQUINONE] FLAVOPROTEIN 2, MITOCHONDRIAL"/>
    <property type="match status" value="1"/>
</dbReference>
<keyword evidence="3" id="KW-0479">Metal-binding</keyword>
<dbReference type="InterPro" id="IPR042128">
    <property type="entry name" value="NuoE_dom"/>
</dbReference>
<evidence type="ECO:0000256" key="2">
    <source>
        <dbReference type="ARBA" id="ARBA00022714"/>
    </source>
</evidence>
<proteinExistence type="inferred from homology"/>
<protein>
    <submittedName>
        <fullName evidence="7">Unannotated protein</fullName>
    </submittedName>
</protein>
<organism evidence="7">
    <name type="scientific">freshwater metagenome</name>
    <dbReference type="NCBI Taxonomy" id="449393"/>
    <lineage>
        <taxon>unclassified sequences</taxon>
        <taxon>metagenomes</taxon>
        <taxon>ecological metagenomes</taxon>
    </lineage>
</organism>
<evidence type="ECO:0000256" key="3">
    <source>
        <dbReference type="ARBA" id="ARBA00022723"/>
    </source>
</evidence>
<dbReference type="CDD" id="cd03064">
    <property type="entry name" value="TRX_Fd_NuoE"/>
    <property type="match status" value="1"/>
</dbReference>
<dbReference type="PANTHER" id="PTHR10371">
    <property type="entry name" value="NADH DEHYDROGENASE UBIQUINONE FLAVOPROTEIN 2, MITOCHONDRIAL"/>
    <property type="match status" value="1"/>
</dbReference>
<evidence type="ECO:0000256" key="4">
    <source>
        <dbReference type="ARBA" id="ARBA00023004"/>
    </source>
</evidence>
<comment type="cofactor">
    <cofactor evidence="6">
        <name>[2Fe-2S] cluster</name>
        <dbReference type="ChEBI" id="CHEBI:190135"/>
    </cofactor>
</comment>
<keyword evidence="2" id="KW-0001">2Fe-2S</keyword>
<evidence type="ECO:0000256" key="5">
    <source>
        <dbReference type="ARBA" id="ARBA00023014"/>
    </source>
</evidence>
<dbReference type="InterPro" id="IPR036249">
    <property type="entry name" value="Thioredoxin-like_sf"/>
</dbReference>
<dbReference type="GO" id="GO:0003954">
    <property type="term" value="F:NADH dehydrogenase activity"/>
    <property type="evidence" value="ECO:0007669"/>
    <property type="project" value="TreeGrafter"/>
</dbReference>
<dbReference type="PIRSF" id="PIRSF000216">
    <property type="entry name" value="NADH_DH_24kDa"/>
    <property type="match status" value="1"/>
</dbReference>
<dbReference type="GO" id="GO:0051537">
    <property type="term" value="F:2 iron, 2 sulfur cluster binding"/>
    <property type="evidence" value="ECO:0007669"/>
    <property type="project" value="UniProtKB-KW"/>
</dbReference>
<dbReference type="GO" id="GO:0046872">
    <property type="term" value="F:metal ion binding"/>
    <property type="evidence" value="ECO:0007669"/>
    <property type="project" value="UniProtKB-KW"/>
</dbReference>
<accession>A0A6J6P9J8</accession>
<dbReference type="Pfam" id="PF01257">
    <property type="entry name" value="2Fe-2S_thioredx"/>
    <property type="match status" value="1"/>
</dbReference>
<sequence>MTISEATRDQMRDLAARYPKSRSALLPMLHLVQSVDNEVTADGINACAEVLGITSAEVTAVASFYTMYKRKPVGKHHVGVCTNTLCGLLGGDAVYAALSKRLGIGNNERSAEGEFWLERIECQAACTHAPVMTVDWEFMDDVTPASAVDVVDRLARGEQVQSTRGPVIRDFEATEHTLAYPLDGLVNEGEAVDAKMLAGLRVAQERGMSAASVPAGGAS</sequence>
<dbReference type="Gene3D" id="1.10.10.1590">
    <property type="entry name" value="NADH-quinone oxidoreductase subunit E"/>
    <property type="match status" value="1"/>
</dbReference>
<dbReference type="SUPFAM" id="SSF52833">
    <property type="entry name" value="Thioredoxin-like"/>
    <property type="match status" value="1"/>
</dbReference>
<dbReference type="InterPro" id="IPR041921">
    <property type="entry name" value="NuoE_N"/>
</dbReference>
<dbReference type="EMBL" id="CAEZXZ010000007">
    <property type="protein sequence ID" value="CAB4693245.1"/>
    <property type="molecule type" value="Genomic_DNA"/>
</dbReference>
<keyword evidence="4" id="KW-0408">Iron</keyword>
<comment type="similarity">
    <text evidence="1">Belongs to the complex I 24 kDa subunit family.</text>
</comment>